<dbReference type="EMBL" id="WTYO01000004">
    <property type="protein sequence ID" value="MXO69135.1"/>
    <property type="molecule type" value="Genomic_DNA"/>
</dbReference>
<dbReference type="RefSeq" id="WP_160733761.1">
    <property type="nucleotide sequence ID" value="NZ_WTYO01000004.1"/>
</dbReference>
<evidence type="ECO:0000313" key="2">
    <source>
        <dbReference type="EMBL" id="MXO69135.1"/>
    </source>
</evidence>
<dbReference type="PANTHER" id="PTHR48079:SF6">
    <property type="entry name" value="NAD(P)-BINDING DOMAIN-CONTAINING PROTEIN-RELATED"/>
    <property type="match status" value="1"/>
</dbReference>
<feature type="domain" description="NAD-dependent epimerase/dehydratase" evidence="1">
    <location>
        <begin position="10"/>
        <end position="194"/>
    </location>
</feature>
<dbReference type="SUPFAM" id="SSF51735">
    <property type="entry name" value="NAD(P)-binding Rossmann-fold domains"/>
    <property type="match status" value="1"/>
</dbReference>
<sequence>MTRNAATLALTGGTGFVGQATLDAIAQGGLAARALARKVPAESRPGIDWVRGSLSDREALDRLVEGAEAVIHIAGLTSTLVPEEFEAANVAGTLALVEAAKAAGVRRFVFVSSLAARRPDLSAYGASKARAEKIVAASGLDWTTVRPPAVYGPRDRDMFELFRAARRGVVPMPPPGRASMIHVEDLARLLLALVPGGEDVSGATFEPDDGREGGWPHRALALAIGQAVGRRPWVPHLSRPVLDWASRIDCSVRRARARLTPDRVGYMCHPDWVADPARAVPRDRWQPRIATVEGLAATARWYREQGWL</sequence>
<name>A0ABW9UZB3_9SPHN</name>
<gene>
    <name evidence="2" type="ORF">GRI72_09885</name>
</gene>
<accession>A0ABW9UZB3</accession>
<organism evidence="2 3">
    <name type="scientific">Pelagerythrobacter marinus</name>
    <dbReference type="NCBI Taxonomy" id="538382"/>
    <lineage>
        <taxon>Bacteria</taxon>
        <taxon>Pseudomonadati</taxon>
        <taxon>Pseudomonadota</taxon>
        <taxon>Alphaproteobacteria</taxon>
        <taxon>Sphingomonadales</taxon>
        <taxon>Erythrobacteraceae</taxon>
        <taxon>Pelagerythrobacter</taxon>
    </lineage>
</organism>
<dbReference type="PANTHER" id="PTHR48079">
    <property type="entry name" value="PROTEIN YEEZ"/>
    <property type="match status" value="1"/>
</dbReference>
<protein>
    <submittedName>
        <fullName evidence="2">NAD(P)H-binding protein</fullName>
    </submittedName>
</protein>
<dbReference type="Pfam" id="PF01370">
    <property type="entry name" value="Epimerase"/>
    <property type="match status" value="1"/>
</dbReference>
<dbReference type="Proteomes" id="UP000444401">
    <property type="component" value="Unassembled WGS sequence"/>
</dbReference>
<dbReference type="InterPro" id="IPR051783">
    <property type="entry name" value="NAD(P)-dependent_oxidoreduct"/>
</dbReference>
<comment type="caution">
    <text evidence="2">The sequence shown here is derived from an EMBL/GenBank/DDBJ whole genome shotgun (WGS) entry which is preliminary data.</text>
</comment>
<evidence type="ECO:0000259" key="1">
    <source>
        <dbReference type="Pfam" id="PF01370"/>
    </source>
</evidence>
<proteinExistence type="predicted"/>
<reference evidence="2 3" key="1">
    <citation type="submission" date="2019-12" db="EMBL/GenBank/DDBJ databases">
        <title>Genomic-based taxomic classification of the family Erythrobacteraceae.</title>
        <authorList>
            <person name="Xu L."/>
        </authorList>
    </citation>
    <scope>NUCLEOTIDE SEQUENCE [LARGE SCALE GENOMIC DNA]</scope>
    <source>
        <strain evidence="2 3">H32</strain>
    </source>
</reference>
<dbReference type="InterPro" id="IPR001509">
    <property type="entry name" value="Epimerase_deHydtase"/>
</dbReference>
<dbReference type="InterPro" id="IPR036291">
    <property type="entry name" value="NAD(P)-bd_dom_sf"/>
</dbReference>
<evidence type="ECO:0000313" key="3">
    <source>
        <dbReference type="Proteomes" id="UP000444401"/>
    </source>
</evidence>
<keyword evidence="3" id="KW-1185">Reference proteome</keyword>
<dbReference type="Gene3D" id="3.40.50.720">
    <property type="entry name" value="NAD(P)-binding Rossmann-like Domain"/>
    <property type="match status" value="1"/>
</dbReference>